<dbReference type="EMBL" id="OBEL01000001">
    <property type="protein sequence ID" value="SNZ08071.1"/>
    <property type="molecule type" value="Genomic_DNA"/>
</dbReference>
<dbReference type="GO" id="GO:0071555">
    <property type="term" value="P:cell wall organization"/>
    <property type="evidence" value="ECO:0007669"/>
    <property type="project" value="UniProtKB-KW"/>
</dbReference>
<dbReference type="NCBIfam" id="TIGR00247">
    <property type="entry name" value="endolytic transglycosylase MltG"/>
    <property type="match status" value="1"/>
</dbReference>
<dbReference type="CDD" id="cd08010">
    <property type="entry name" value="MltG_like"/>
    <property type="match status" value="1"/>
</dbReference>
<comment type="function">
    <text evidence="7">Functions as a peptidoglycan terminase that cleaves nascent peptidoglycan strands endolytically to terminate their elongation.</text>
</comment>
<gene>
    <name evidence="7" type="primary">mltG</name>
    <name evidence="9" type="ORF">SAMN06265368_1439</name>
</gene>
<keyword evidence="2 7" id="KW-0812">Transmembrane</keyword>
<dbReference type="Gene3D" id="3.30.160.60">
    <property type="entry name" value="Classic Zinc Finger"/>
    <property type="match status" value="1"/>
</dbReference>
<keyword evidence="4 7" id="KW-0472">Membrane</keyword>
<keyword evidence="6 7" id="KW-0961">Cell wall biogenesis/degradation</keyword>
<feature type="region of interest" description="Disordered" evidence="8">
    <location>
        <begin position="1"/>
        <end position="93"/>
    </location>
</feature>
<evidence type="ECO:0000256" key="4">
    <source>
        <dbReference type="ARBA" id="ARBA00023136"/>
    </source>
</evidence>
<dbReference type="GO" id="GO:0008932">
    <property type="term" value="F:lytic endotransglycosylase activity"/>
    <property type="evidence" value="ECO:0007669"/>
    <property type="project" value="UniProtKB-UniRule"/>
</dbReference>
<dbReference type="Pfam" id="PF02618">
    <property type="entry name" value="YceG"/>
    <property type="match status" value="1"/>
</dbReference>
<feature type="region of interest" description="Disordered" evidence="8">
    <location>
        <begin position="427"/>
        <end position="446"/>
    </location>
</feature>
<dbReference type="EC" id="4.2.2.29" evidence="7"/>
<feature type="compositionally biased region" description="Basic and acidic residues" evidence="8">
    <location>
        <begin position="39"/>
        <end position="57"/>
    </location>
</feature>
<comment type="subcellular location">
    <subcellularLocation>
        <location evidence="7">Cell inner membrane</location>
        <topology evidence="7">Single-pass membrane protein</topology>
    </subcellularLocation>
</comment>
<dbReference type="PANTHER" id="PTHR30518">
    <property type="entry name" value="ENDOLYTIC MUREIN TRANSGLYCOSYLASE"/>
    <property type="match status" value="1"/>
</dbReference>
<dbReference type="Proteomes" id="UP000219439">
    <property type="component" value="Unassembled WGS sequence"/>
</dbReference>
<feature type="transmembrane region" description="Helical" evidence="7">
    <location>
        <begin position="98"/>
        <end position="122"/>
    </location>
</feature>
<evidence type="ECO:0000256" key="5">
    <source>
        <dbReference type="ARBA" id="ARBA00023239"/>
    </source>
</evidence>
<dbReference type="InterPro" id="IPR003770">
    <property type="entry name" value="MLTG-like"/>
</dbReference>
<evidence type="ECO:0000313" key="10">
    <source>
        <dbReference type="Proteomes" id="UP000219439"/>
    </source>
</evidence>
<evidence type="ECO:0000256" key="8">
    <source>
        <dbReference type="SAM" id="MobiDB-lite"/>
    </source>
</evidence>
<name>A0A285NKA2_9HYPH</name>
<dbReference type="Gene3D" id="3.30.1490.480">
    <property type="entry name" value="Endolytic murein transglycosylase"/>
    <property type="match status" value="1"/>
</dbReference>
<evidence type="ECO:0000256" key="2">
    <source>
        <dbReference type="ARBA" id="ARBA00022692"/>
    </source>
</evidence>
<sequence>MADETKDGESIKDELADKNDDVSVNSEQDLNDSEIESAADSKPDDGATEPDLDREVTALEISTAPSPMLKAPKSPRQAIEPETPPPPPGRSKAARHPVVVFMNFMLSVVLLMVVGIAGLLYFGKQSFDEAGPLVKERTILVSRGTGLGTIAGILEQQNVISNKYIFEYGVTLYKKDGALKAGEYLFRPGLSMREVMNILTSGKSILHSLTIPEGYTTYQTMKVIEAHKILVGDMPAMPAEGALLPETYKFSRGTSRAEIVKRMVAERNRAVDEIWKRRVSDLPLANKEEMVTLASIVEKETGQASERTRVAGVFVNRLMKGMKLQSDPTVIYGIFKGQGKPKGRPIFKSDLQKKTDYNTYQIPALTPGPIANPGRAALEAVANPSRTKDLFFVADGTGGHVFAETLDEHNQNVKRWRQIEKQRIDARKKAEAVKADEQKKNAQPTE</sequence>
<comment type="catalytic activity">
    <reaction evidence="7">
        <text>a peptidoglycan chain = a peptidoglycan chain with N-acetyl-1,6-anhydromuramyl-[peptide] at the reducing end + a peptidoglycan chain with N-acetylglucosamine at the non-reducing end.</text>
        <dbReference type="EC" id="4.2.2.29"/>
    </reaction>
</comment>
<evidence type="ECO:0000256" key="3">
    <source>
        <dbReference type="ARBA" id="ARBA00022989"/>
    </source>
</evidence>
<dbReference type="RefSeq" id="WP_244580029.1">
    <property type="nucleotide sequence ID" value="NZ_OBEL01000001.1"/>
</dbReference>
<evidence type="ECO:0000256" key="1">
    <source>
        <dbReference type="ARBA" id="ARBA00022475"/>
    </source>
</evidence>
<protein>
    <recommendedName>
        <fullName evidence="7">Endolytic murein transglycosylase</fullName>
        <ecNumber evidence="7">4.2.2.29</ecNumber>
    </recommendedName>
    <alternativeName>
        <fullName evidence="7">Peptidoglycan lytic transglycosylase</fullName>
    </alternativeName>
    <alternativeName>
        <fullName evidence="7">Peptidoglycan polymerization terminase</fullName>
    </alternativeName>
</protein>
<evidence type="ECO:0000256" key="6">
    <source>
        <dbReference type="ARBA" id="ARBA00023316"/>
    </source>
</evidence>
<feature type="compositionally biased region" description="Basic and acidic residues" evidence="8">
    <location>
        <begin position="1"/>
        <end position="21"/>
    </location>
</feature>
<keyword evidence="1 7" id="KW-1003">Cell membrane</keyword>
<comment type="similarity">
    <text evidence="7">Belongs to the transglycosylase MltG family.</text>
</comment>
<dbReference type="PANTHER" id="PTHR30518:SF2">
    <property type="entry name" value="ENDOLYTIC MUREIN TRANSGLYCOSYLASE"/>
    <property type="match status" value="1"/>
</dbReference>
<evidence type="ECO:0000256" key="7">
    <source>
        <dbReference type="HAMAP-Rule" id="MF_02065"/>
    </source>
</evidence>
<reference evidence="9 10" key="1">
    <citation type="submission" date="2017-09" db="EMBL/GenBank/DDBJ databases">
        <authorList>
            <person name="Ehlers B."/>
            <person name="Leendertz F.H."/>
        </authorList>
    </citation>
    <scope>NUCLEOTIDE SEQUENCE [LARGE SCALE GENOMIC DNA]</scope>
    <source>
        <strain evidence="9 10">DSM 18289</strain>
    </source>
</reference>
<dbReference type="AlphaFoldDB" id="A0A285NKA2"/>
<evidence type="ECO:0000313" key="9">
    <source>
        <dbReference type="EMBL" id="SNZ08071.1"/>
    </source>
</evidence>
<feature type="site" description="Important for catalytic activity" evidence="7">
    <location>
        <position position="300"/>
    </location>
</feature>
<dbReference type="GO" id="GO:0009252">
    <property type="term" value="P:peptidoglycan biosynthetic process"/>
    <property type="evidence" value="ECO:0007669"/>
    <property type="project" value="UniProtKB-UniRule"/>
</dbReference>
<proteinExistence type="inferred from homology"/>
<keyword evidence="5 7" id="KW-0456">Lyase</keyword>
<dbReference type="GO" id="GO:0005886">
    <property type="term" value="C:plasma membrane"/>
    <property type="evidence" value="ECO:0007669"/>
    <property type="project" value="UniProtKB-SubCell"/>
</dbReference>
<keyword evidence="3 7" id="KW-1133">Transmembrane helix</keyword>
<keyword evidence="10" id="KW-1185">Reference proteome</keyword>
<dbReference type="HAMAP" id="MF_02065">
    <property type="entry name" value="MltG"/>
    <property type="match status" value="1"/>
</dbReference>
<feature type="compositionally biased region" description="Basic and acidic residues" evidence="8">
    <location>
        <begin position="427"/>
        <end position="440"/>
    </location>
</feature>
<organism evidence="9 10">
    <name type="scientific">Cohaesibacter gelatinilyticus</name>
    <dbReference type="NCBI Taxonomy" id="372072"/>
    <lineage>
        <taxon>Bacteria</taxon>
        <taxon>Pseudomonadati</taxon>
        <taxon>Pseudomonadota</taxon>
        <taxon>Alphaproteobacteria</taxon>
        <taxon>Hyphomicrobiales</taxon>
        <taxon>Cohaesibacteraceae</taxon>
    </lineage>
</organism>
<keyword evidence="7" id="KW-0997">Cell inner membrane</keyword>
<accession>A0A285NKA2</accession>